<dbReference type="STRING" id="1115515.EV102420_02_01300"/>
<dbReference type="eggNOG" id="COG4461">
    <property type="taxonomic scope" value="Bacteria"/>
</dbReference>
<keyword evidence="3" id="KW-1185">Reference proteome</keyword>
<dbReference type="AlphaFoldDB" id="A0A090UVK8"/>
<dbReference type="Proteomes" id="UP000029462">
    <property type="component" value="Unassembled WGS sequence"/>
</dbReference>
<name>A0A090UVK8_PSEVU</name>
<comment type="caution">
    <text evidence="2">The sequence shown here is derived from an EMBL/GenBank/DDBJ whole genome shotgun (WGS) entry which is preliminary data.</text>
</comment>
<evidence type="ECO:0000313" key="3">
    <source>
        <dbReference type="Proteomes" id="UP000029462"/>
    </source>
</evidence>
<proteinExistence type="predicted"/>
<dbReference type="PANTHER" id="PTHR37549:SF1">
    <property type="entry name" value="LIPOPROTEIN LPRI"/>
    <property type="match status" value="1"/>
</dbReference>
<dbReference type="OrthoDB" id="5957809at2"/>
<gene>
    <name evidence="2" type="ORF">EV102420_02_01300</name>
</gene>
<dbReference type="Gene3D" id="1.20.1270.180">
    <property type="match status" value="1"/>
</dbReference>
<dbReference type="InterPro" id="IPR052755">
    <property type="entry name" value="Lysozyme_Inhibitor_LprI"/>
</dbReference>
<evidence type="ECO:0000313" key="2">
    <source>
        <dbReference type="EMBL" id="GAL56526.1"/>
    </source>
</evidence>
<accession>A0A090UVK8</accession>
<reference evidence="2 3" key="1">
    <citation type="submission" date="2014-09" db="EMBL/GenBank/DDBJ databases">
        <title>Whole genome shotgun sequence of Escherichia vulneris NBRC 102420.</title>
        <authorList>
            <person name="Yoshida Y."/>
            <person name="Hosoyama A."/>
            <person name="Tsuchikane K."/>
            <person name="Ohji S."/>
            <person name="Ichikawa N."/>
            <person name="Kimura A."/>
            <person name="Yamazoe A."/>
            <person name="Ezaki T."/>
            <person name="Fujita N."/>
        </authorList>
    </citation>
    <scope>NUCLEOTIDE SEQUENCE [LARGE SCALE GENOMIC DNA]</scope>
    <source>
        <strain evidence="2 3">NBRC 102420</strain>
    </source>
</reference>
<dbReference type="GO" id="GO:0005576">
    <property type="term" value="C:extracellular region"/>
    <property type="evidence" value="ECO:0007669"/>
    <property type="project" value="TreeGrafter"/>
</dbReference>
<organism evidence="2 3">
    <name type="scientific">Pseudescherichia vulneris NBRC 102420</name>
    <dbReference type="NCBI Taxonomy" id="1115515"/>
    <lineage>
        <taxon>Bacteria</taxon>
        <taxon>Pseudomonadati</taxon>
        <taxon>Pseudomonadota</taxon>
        <taxon>Gammaproteobacteria</taxon>
        <taxon>Enterobacterales</taxon>
        <taxon>Enterobacteriaceae</taxon>
        <taxon>Pseudescherichia</taxon>
    </lineage>
</organism>
<sequence>MSFIKSFLYGFFIATPAILYANDLVSGVNEISGQWRVISVRLDTLATTTAATTENDPHYVGRKVNFDNGGIHSNIDSTVTCSNAHYAEQRTLSLDKLIQQSSGKRYAEPHDPKAKDFGLSEKDVTPVLIDCGAGKFGPQGETISNWAALLESNLLITNWYDNSYLIMQRIGTNEKIQPSFQCEGTLNQTERTICADNELASWDNSVNQAYKILVMQQQKIMPDDKATLNKIKATQMNWLKKRNQCKADTDCIEKAMKDRVDTITQQFM</sequence>
<evidence type="ECO:0000259" key="1">
    <source>
        <dbReference type="Pfam" id="PF07007"/>
    </source>
</evidence>
<dbReference type="PANTHER" id="PTHR37549">
    <property type="entry name" value="LIPOPROTEIN LPRI"/>
    <property type="match status" value="1"/>
</dbReference>
<dbReference type="EMBL" id="BBMZ01000002">
    <property type="protein sequence ID" value="GAL56526.1"/>
    <property type="molecule type" value="Genomic_DNA"/>
</dbReference>
<dbReference type="RefSeq" id="WP_042387784.1">
    <property type="nucleotide sequence ID" value="NZ_BBMZ01000002.1"/>
</dbReference>
<feature type="domain" description="Lysozyme inhibitor LprI-like N-terminal" evidence="1">
    <location>
        <begin position="187"/>
        <end position="254"/>
    </location>
</feature>
<dbReference type="InterPro" id="IPR009739">
    <property type="entry name" value="LprI-like_N"/>
</dbReference>
<dbReference type="Pfam" id="PF07007">
    <property type="entry name" value="LprI"/>
    <property type="match status" value="1"/>
</dbReference>
<protein>
    <recommendedName>
        <fullName evidence="1">Lysozyme inhibitor LprI-like N-terminal domain-containing protein</fullName>
    </recommendedName>
</protein>